<accession>A0A941IFR5</accession>
<dbReference type="EMBL" id="JAGSOH010000020">
    <property type="protein sequence ID" value="MBR7826635.1"/>
    <property type="molecule type" value="Genomic_DNA"/>
</dbReference>
<dbReference type="Pfam" id="PF25794">
    <property type="entry name" value="SACS"/>
    <property type="match status" value="1"/>
</dbReference>
<evidence type="ECO:0000313" key="3">
    <source>
        <dbReference type="EMBL" id="MBR7826635.1"/>
    </source>
</evidence>
<dbReference type="Proteomes" id="UP000676325">
    <property type="component" value="Unassembled WGS sequence"/>
</dbReference>
<evidence type="ECO:0000256" key="1">
    <source>
        <dbReference type="SAM" id="MobiDB-lite"/>
    </source>
</evidence>
<evidence type="ECO:0000313" key="4">
    <source>
        <dbReference type="Proteomes" id="UP000676325"/>
    </source>
</evidence>
<dbReference type="PANTHER" id="PTHR32387">
    <property type="entry name" value="WU:FJ29H11"/>
    <property type="match status" value="1"/>
</dbReference>
<dbReference type="PANTHER" id="PTHR32387:SF0">
    <property type="entry name" value="PROTEIN NO VEIN"/>
    <property type="match status" value="1"/>
</dbReference>
<organism evidence="3 4">
    <name type="scientific">Actinospica acidithermotolerans</name>
    <dbReference type="NCBI Taxonomy" id="2828514"/>
    <lineage>
        <taxon>Bacteria</taxon>
        <taxon>Bacillati</taxon>
        <taxon>Actinomycetota</taxon>
        <taxon>Actinomycetes</taxon>
        <taxon>Catenulisporales</taxon>
        <taxon>Actinospicaceae</taxon>
        <taxon>Actinospica</taxon>
    </lineage>
</organism>
<proteinExistence type="predicted"/>
<evidence type="ECO:0000259" key="2">
    <source>
        <dbReference type="Pfam" id="PF25794"/>
    </source>
</evidence>
<protein>
    <recommendedName>
        <fullName evidence="2">Sacsin/Nov domain-containing protein</fullName>
    </recommendedName>
</protein>
<reference evidence="3" key="1">
    <citation type="submission" date="2021-04" db="EMBL/GenBank/DDBJ databases">
        <title>Genome based classification of Actinospica acidithermotolerans sp. nov., an actinobacterium isolated from an Indonesian hot spring.</title>
        <authorList>
            <person name="Kusuma A.B."/>
            <person name="Putra K.E."/>
            <person name="Nafisah S."/>
            <person name="Loh J."/>
            <person name="Nouioui I."/>
            <person name="Goodfellow M."/>
        </authorList>
    </citation>
    <scope>NUCLEOTIDE SEQUENCE</scope>
    <source>
        <strain evidence="3">MGRD01-02</strain>
    </source>
</reference>
<feature type="domain" description="Sacsin/Nov" evidence="2">
    <location>
        <begin position="67"/>
        <end position="231"/>
    </location>
</feature>
<dbReference type="SUPFAM" id="SSF55874">
    <property type="entry name" value="ATPase domain of HSP90 chaperone/DNA topoisomerase II/histidine kinase"/>
    <property type="match status" value="1"/>
</dbReference>
<dbReference type="InterPro" id="IPR058210">
    <property type="entry name" value="SACS/Nov_dom"/>
</dbReference>
<comment type="caution">
    <text evidence="3">The sequence shown here is derived from an EMBL/GenBank/DDBJ whole genome shotgun (WGS) entry which is preliminary data.</text>
</comment>
<dbReference type="NCBIfam" id="NF047352">
    <property type="entry name" value="P_loop_sacsin"/>
    <property type="match status" value="1"/>
</dbReference>
<feature type="compositionally biased region" description="Low complexity" evidence="1">
    <location>
        <begin position="1493"/>
        <end position="1506"/>
    </location>
</feature>
<feature type="region of interest" description="Disordered" evidence="1">
    <location>
        <begin position="1480"/>
        <end position="1509"/>
    </location>
</feature>
<dbReference type="InterPro" id="IPR052957">
    <property type="entry name" value="Auxin_embryo_med"/>
</dbReference>
<dbReference type="RefSeq" id="WP_212517784.1">
    <property type="nucleotide sequence ID" value="NZ_JAGSOH010000020.1"/>
</dbReference>
<name>A0A941IFR5_9ACTN</name>
<sequence length="1726" mass="188759">MLQVARQRVELILQPEVYDIGASLKALSDDTAWEYEHRTVIELIQNGHDALEPADPGRIVLLLDLDTEQPALYAANQGRPFTFENFKAISQLATSNKNPGEGIGNKGLGFRSVLELTDYPEIYSKLTTASTSFDGYSFRSAKDDDLLDLIDDEFSRRIVRERNHPLLLPLPAEQSDPTLEEFIRGDFSTVVKLPLRDAAAAESAAAQLREVVEAEAPLLLFLDRIARLDVEIREADRAPTRTELTRLVEHRTLEGGADCAAHTVDLGRHGRFLVFRRAIDALELHEAIARSVQARQVGERWLNASQGPAEVGVALRLDRDVEAGRAYTYLPMGPSAASPMHGHVHAPFFTKLARLAFSPDVALNDFLLDQLASACLEFALLVKDHLPFKQAAPRVLDLLSWSEEPARLRKADPGILDLSLAPLVGERWGRFGAAYAWPATRTWAALTPTALTEAGALILDPRALAGRSQRIEPVRRSLSGRGMQPPSATVAEWAEHVARRMAEQPGTLDGSAWSGFYDDLAHEFRSNAQLLCGRLLVIDQNGTLVPTQDPDSTRRIAFFAPEGESRGSISDLGLMQEWFCFTHPAVPWSLLTKLFFQMGGLIQDFTPGHVLAHIKGILDTEQPDEVHASALAYASRLALGPAAAAERSTLAEIAFRVPTATLGWIAAKEAFLSPGWDSRVAQLTGELIADGGGTASDIRHMQTHWLLGPEDWPFPVRERDRFRRFLRTIGVRDALPIGSTRGYSSQAADIDPKAIATEAGLDESLADAWIAAVHAAGRSWYLPDYAFAGQVKYLTGAASVEAMEPSSRARYAELILRALSDWGQSSLTVSVYQPNKRRPDWQTWPTPLATYLRTRRWLPYEESGATGFAAPSEIWYADHELPEYIRTLSSNIRTLAGQEKTAQLLADLGLLSWDNPHHSGARLKALGFALHENQVPQHLFAEFRRLYVKALADAAKTGTWAWHPSDRATVAVDTHIGLRSHMLNDDEPVYIEDVPSPLERSLLIAAQLPVLLSHGGTADASSVAKWVEKHSDSVIRISKTPVRVFDGPEPVEANPDQRPLGEEYPWLPAVVTMVLELKGHIRDGLNGERRRDQAALIGAIRVIRTVHLRLEVGDRAVPTTALPRALALPDADCPSIVTHVSPGDSELEACAPALARLAGYPSASDGLQLVLYKLQQLLKVTGRDKPTDRDLAAAMEERLERVTELRDEVTGDVARLADLLRPVLALHRGIDAIEEIDADLNAAASVADLEQIVQAAAGDYLLEPTKALAALRLCTTPADTCTALALDLRSFNLVLAALGTAPVTYPTEHKRAFETFLRLHGRALEARIREHFHALATTGLDISTYESCSRLDGLEPDPAWLELYVEPPQEVLHAHAVDWLNGLGADPDLYAPPRLDSEAIVRDRNNDRLTALFAPLTAYVRHWCDTHAMPMPSAWAHAQYRAWPILDALPEAGLLDLEPAILVEVVSRNLGWPEGLPFPSEQALREQPPITVPTPSAESTAASEPALPNPITPSRHNIVQIGGVAIDALDSAAVRRAARGSVSEQFLSQTSPIALPAADRTVYSGGLSSAGVYIAAPKVSEEQRSAIGLAGEVIAAAWLEREFPGAHICWVSGYAAREGRPDASDAHGYDYIVEWRGMTYYIEVKAFAESRDAVDVALGESEVRAATEHTSDDGYKVLIISGVKSPEGARFAALMPNPLTPAGAEVAELVGHGLRYRYRFGAGMGD</sequence>
<keyword evidence="4" id="KW-1185">Reference proteome</keyword>
<gene>
    <name evidence="3" type="ORF">KDK95_09990</name>
</gene>
<dbReference type="InterPro" id="IPR036890">
    <property type="entry name" value="HATPase_C_sf"/>
</dbReference>